<sequence>MSSTLFQDWYIVKRNPNSGGKKIVEAYGGSPIWKPNFLYVKVPEKYFVAWNHQETNGFEAIKDDWTDEDKEKIKEFSEVFKKLEKYSKIVKWEAVQHFVPVVPVVEKEVNSTLETPVEEKKDEEVSTTVTAGPKKKKKRVAKGSEKVQRKKAKADALITKSAVEGEKIVPPATEKSNVPPVDSGPSNKQPAMDKGKGLLDGEAIIHLPISLAKMGTPEDITTFPGDLAGVLSKEPSEEEPRIDVPDEYIGIELEDDDDAASKEDVADTGNLGAQKNAGEASQSHPKNASSGHDVV</sequence>
<dbReference type="EMBL" id="OX459119">
    <property type="protein sequence ID" value="CAI9094738.1"/>
    <property type="molecule type" value="Genomic_DNA"/>
</dbReference>
<evidence type="ECO:0000313" key="3">
    <source>
        <dbReference type="Proteomes" id="UP001161247"/>
    </source>
</evidence>
<evidence type="ECO:0000256" key="1">
    <source>
        <dbReference type="SAM" id="MobiDB-lite"/>
    </source>
</evidence>
<feature type="compositionally biased region" description="Basic and acidic residues" evidence="1">
    <location>
        <begin position="234"/>
        <end position="244"/>
    </location>
</feature>
<reference evidence="2" key="1">
    <citation type="submission" date="2023-03" db="EMBL/GenBank/DDBJ databases">
        <authorList>
            <person name="Julca I."/>
        </authorList>
    </citation>
    <scope>NUCLEOTIDE SEQUENCE</scope>
</reference>
<gene>
    <name evidence="2" type="ORF">OLC1_LOCUS5841</name>
</gene>
<keyword evidence="3" id="KW-1185">Reference proteome</keyword>
<organism evidence="2 3">
    <name type="scientific">Oldenlandia corymbosa var. corymbosa</name>
    <dbReference type="NCBI Taxonomy" id="529605"/>
    <lineage>
        <taxon>Eukaryota</taxon>
        <taxon>Viridiplantae</taxon>
        <taxon>Streptophyta</taxon>
        <taxon>Embryophyta</taxon>
        <taxon>Tracheophyta</taxon>
        <taxon>Spermatophyta</taxon>
        <taxon>Magnoliopsida</taxon>
        <taxon>eudicotyledons</taxon>
        <taxon>Gunneridae</taxon>
        <taxon>Pentapetalae</taxon>
        <taxon>asterids</taxon>
        <taxon>lamiids</taxon>
        <taxon>Gentianales</taxon>
        <taxon>Rubiaceae</taxon>
        <taxon>Rubioideae</taxon>
        <taxon>Spermacoceae</taxon>
        <taxon>Hedyotis-Oldenlandia complex</taxon>
        <taxon>Oldenlandia</taxon>
    </lineage>
</organism>
<feature type="compositionally biased region" description="Polar residues" evidence="1">
    <location>
        <begin position="279"/>
        <end position="295"/>
    </location>
</feature>
<feature type="region of interest" description="Disordered" evidence="1">
    <location>
        <begin position="114"/>
        <end position="199"/>
    </location>
</feature>
<name>A0AAV1CJ88_OLDCO</name>
<proteinExistence type="predicted"/>
<feature type="region of interest" description="Disordered" evidence="1">
    <location>
        <begin position="225"/>
        <end position="295"/>
    </location>
</feature>
<dbReference type="Proteomes" id="UP001161247">
    <property type="component" value="Chromosome 2"/>
</dbReference>
<dbReference type="AlphaFoldDB" id="A0AAV1CJ88"/>
<evidence type="ECO:0000313" key="2">
    <source>
        <dbReference type="EMBL" id="CAI9094738.1"/>
    </source>
</evidence>
<protein>
    <submittedName>
        <fullName evidence="2">OLC1v1030525C1</fullName>
    </submittedName>
</protein>
<accession>A0AAV1CJ88</accession>